<evidence type="ECO:0000313" key="13">
    <source>
        <dbReference type="Proteomes" id="UP000809349"/>
    </source>
</evidence>
<dbReference type="SMART" id="SM00387">
    <property type="entry name" value="HATPase_c"/>
    <property type="match status" value="1"/>
</dbReference>
<evidence type="ECO:0000256" key="6">
    <source>
        <dbReference type="ARBA" id="ARBA00022692"/>
    </source>
</evidence>
<organism evidence="12 13">
    <name type="scientific">Massilia soli</name>
    <dbReference type="NCBI Taxonomy" id="2792854"/>
    <lineage>
        <taxon>Bacteria</taxon>
        <taxon>Pseudomonadati</taxon>
        <taxon>Pseudomonadota</taxon>
        <taxon>Betaproteobacteria</taxon>
        <taxon>Burkholderiales</taxon>
        <taxon>Oxalobacteraceae</taxon>
        <taxon>Telluria group</taxon>
        <taxon>Massilia</taxon>
    </lineage>
</organism>
<dbReference type="CDD" id="cd00082">
    <property type="entry name" value="HisKA"/>
    <property type="match status" value="1"/>
</dbReference>
<keyword evidence="9 10" id="KW-0472">Membrane</keyword>
<dbReference type="InterPro" id="IPR036890">
    <property type="entry name" value="HATPase_C_sf"/>
</dbReference>
<sequence length="410" mass="44916">MTRFESIGKRIVKAYLLFALTFSIFFMAVAIVVVEGIEVHMVERRLEEVASWASPRHAGGLPVEMPTSISYHHGEDIPRSLRNLPAGINDVEADGIGLHVYSGRDSGGPYVVVDHKSDYERVERLVYSMLLLSLLGFLAMSVVLGRYMARRFVDPIVELSKAVVARKDEWPHLDSRDELGILARAFAEHTGEQKVFLERERAFTGDVSHELRTALTVISGAAELLELDEHISPASRAASERISRAAREAAESVDTLLQLARAPELIEYDMFPIEPMVQEEVRRYQFLVANKPVRLDFIGGSDFVVRAHPRLVTAIIGNLIRNACLYTDHGAVRVELAERSILVCDSGRGLPTAVLALLADEIIGAPLKGSDGTGLGLALVKRICRQLGATLDLASPSSGGTIVTVTFPGL</sequence>
<evidence type="ECO:0000256" key="5">
    <source>
        <dbReference type="ARBA" id="ARBA00022679"/>
    </source>
</evidence>
<dbReference type="InterPro" id="IPR050428">
    <property type="entry name" value="TCS_sensor_his_kinase"/>
</dbReference>
<protein>
    <recommendedName>
        <fullName evidence="3">histidine kinase</fullName>
        <ecNumber evidence="3">2.7.13.3</ecNumber>
    </recommendedName>
</protein>
<dbReference type="EMBL" id="JAFBIL020000014">
    <property type="protein sequence ID" value="MBZ2210083.1"/>
    <property type="molecule type" value="Genomic_DNA"/>
</dbReference>
<dbReference type="EC" id="2.7.13.3" evidence="3"/>
<feature type="transmembrane region" description="Helical" evidence="10">
    <location>
        <begin position="12"/>
        <end position="34"/>
    </location>
</feature>
<dbReference type="SMART" id="SM00388">
    <property type="entry name" value="HisKA"/>
    <property type="match status" value="1"/>
</dbReference>
<evidence type="ECO:0000256" key="1">
    <source>
        <dbReference type="ARBA" id="ARBA00000085"/>
    </source>
</evidence>
<feature type="domain" description="Histidine kinase" evidence="11">
    <location>
        <begin position="206"/>
        <end position="410"/>
    </location>
</feature>
<dbReference type="RefSeq" id="WP_223471327.1">
    <property type="nucleotide sequence ID" value="NZ_JAFBIL020000014.1"/>
</dbReference>
<evidence type="ECO:0000256" key="7">
    <source>
        <dbReference type="ARBA" id="ARBA00022777"/>
    </source>
</evidence>
<evidence type="ECO:0000259" key="11">
    <source>
        <dbReference type="PROSITE" id="PS50109"/>
    </source>
</evidence>
<dbReference type="SUPFAM" id="SSF47384">
    <property type="entry name" value="Homodimeric domain of signal transducing histidine kinase"/>
    <property type="match status" value="1"/>
</dbReference>
<reference evidence="12 13" key="1">
    <citation type="submission" date="2021-08" db="EMBL/GenBank/DDBJ databases">
        <title>Massilia sp. R798.</title>
        <authorList>
            <person name="Baek J.H."/>
            <person name="Jung H.S."/>
            <person name="Kim K.R."/>
            <person name="Jeon C.O."/>
        </authorList>
    </citation>
    <scope>NUCLEOTIDE SEQUENCE [LARGE SCALE GENOMIC DNA]</scope>
    <source>
        <strain evidence="12 13">R798</strain>
    </source>
</reference>
<keyword evidence="8 10" id="KW-1133">Transmembrane helix</keyword>
<evidence type="ECO:0000256" key="10">
    <source>
        <dbReference type="SAM" id="Phobius"/>
    </source>
</evidence>
<proteinExistence type="predicted"/>
<name>A0ABS7SVU8_9BURK</name>
<evidence type="ECO:0000256" key="8">
    <source>
        <dbReference type="ARBA" id="ARBA00022989"/>
    </source>
</evidence>
<dbReference type="InterPro" id="IPR003661">
    <property type="entry name" value="HisK_dim/P_dom"/>
</dbReference>
<comment type="subcellular location">
    <subcellularLocation>
        <location evidence="2">Membrane</location>
    </subcellularLocation>
</comment>
<dbReference type="Gene3D" id="6.10.340.10">
    <property type="match status" value="1"/>
</dbReference>
<dbReference type="PANTHER" id="PTHR45436">
    <property type="entry name" value="SENSOR HISTIDINE KINASE YKOH"/>
    <property type="match status" value="1"/>
</dbReference>
<keyword evidence="7 12" id="KW-0418">Kinase</keyword>
<dbReference type="Gene3D" id="3.30.565.10">
    <property type="entry name" value="Histidine kinase-like ATPase, C-terminal domain"/>
    <property type="match status" value="1"/>
</dbReference>
<dbReference type="PRINTS" id="PR00344">
    <property type="entry name" value="BCTRLSENSOR"/>
</dbReference>
<dbReference type="Pfam" id="PF00512">
    <property type="entry name" value="HisKA"/>
    <property type="match status" value="1"/>
</dbReference>
<dbReference type="InterPro" id="IPR036097">
    <property type="entry name" value="HisK_dim/P_sf"/>
</dbReference>
<dbReference type="Proteomes" id="UP000809349">
    <property type="component" value="Unassembled WGS sequence"/>
</dbReference>
<dbReference type="SUPFAM" id="SSF55874">
    <property type="entry name" value="ATPase domain of HSP90 chaperone/DNA topoisomerase II/histidine kinase"/>
    <property type="match status" value="1"/>
</dbReference>
<keyword evidence="13" id="KW-1185">Reference proteome</keyword>
<keyword evidence="6 10" id="KW-0812">Transmembrane</keyword>
<keyword evidence="5" id="KW-0808">Transferase</keyword>
<evidence type="ECO:0000256" key="2">
    <source>
        <dbReference type="ARBA" id="ARBA00004370"/>
    </source>
</evidence>
<dbReference type="PROSITE" id="PS50109">
    <property type="entry name" value="HIS_KIN"/>
    <property type="match status" value="1"/>
</dbReference>
<dbReference type="InterPro" id="IPR004358">
    <property type="entry name" value="Sig_transdc_His_kin-like_C"/>
</dbReference>
<dbReference type="InterPro" id="IPR003594">
    <property type="entry name" value="HATPase_dom"/>
</dbReference>
<feature type="transmembrane region" description="Helical" evidence="10">
    <location>
        <begin position="125"/>
        <end position="144"/>
    </location>
</feature>
<comment type="caution">
    <text evidence="12">The sequence shown here is derived from an EMBL/GenBank/DDBJ whole genome shotgun (WGS) entry which is preliminary data.</text>
</comment>
<dbReference type="PANTHER" id="PTHR45436:SF16">
    <property type="entry name" value="HISTIDINE KINASE"/>
    <property type="match status" value="1"/>
</dbReference>
<dbReference type="InterPro" id="IPR005467">
    <property type="entry name" value="His_kinase_dom"/>
</dbReference>
<dbReference type="Pfam" id="PF02518">
    <property type="entry name" value="HATPase_c"/>
    <property type="match status" value="1"/>
</dbReference>
<keyword evidence="4" id="KW-0597">Phosphoprotein</keyword>
<comment type="catalytic activity">
    <reaction evidence="1">
        <text>ATP + protein L-histidine = ADP + protein N-phospho-L-histidine.</text>
        <dbReference type="EC" id="2.7.13.3"/>
    </reaction>
</comment>
<dbReference type="Gene3D" id="1.10.287.130">
    <property type="match status" value="1"/>
</dbReference>
<evidence type="ECO:0000313" key="12">
    <source>
        <dbReference type="EMBL" id="MBZ2210083.1"/>
    </source>
</evidence>
<dbReference type="GO" id="GO:0016301">
    <property type="term" value="F:kinase activity"/>
    <property type="evidence" value="ECO:0007669"/>
    <property type="project" value="UniProtKB-KW"/>
</dbReference>
<accession>A0ABS7SVU8</accession>
<evidence type="ECO:0000256" key="4">
    <source>
        <dbReference type="ARBA" id="ARBA00022553"/>
    </source>
</evidence>
<evidence type="ECO:0000256" key="9">
    <source>
        <dbReference type="ARBA" id="ARBA00023136"/>
    </source>
</evidence>
<evidence type="ECO:0000256" key="3">
    <source>
        <dbReference type="ARBA" id="ARBA00012438"/>
    </source>
</evidence>
<gene>
    <name evidence="12" type="ORF">I4X03_022700</name>
</gene>